<evidence type="ECO:0000259" key="1">
    <source>
        <dbReference type="Pfam" id="PF13480"/>
    </source>
</evidence>
<comment type="caution">
    <text evidence="2">The sequence shown here is derived from an EMBL/GenBank/DDBJ whole genome shotgun (WGS) entry which is preliminary data.</text>
</comment>
<protein>
    <submittedName>
        <fullName evidence="2">Acetyltransferase (GNAT) family protein</fullName>
    </submittedName>
</protein>
<dbReference type="Pfam" id="PF13480">
    <property type="entry name" value="Acetyltransf_6"/>
    <property type="match status" value="1"/>
</dbReference>
<dbReference type="InterPro" id="IPR016181">
    <property type="entry name" value="Acyl_CoA_acyltransferase"/>
</dbReference>
<dbReference type="EMBL" id="QKZV01000003">
    <property type="protein sequence ID" value="PZX63518.1"/>
    <property type="molecule type" value="Genomic_DNA"/>
</dbReference>
<proteinExistence type="predicted"/>
<sequence length="306" mass="35748">MQDSNWQIIPASAIDEVKWNHCINQSIQPSIYAQSFYLNALCANWLAFVYKDYEAVIPVPFKKKWSFQYCYQPPFIQQLGLFAANINEDLLKGINHVIKHFNYGDLYIPYPQLPKELKKCKAILKDNFELHLHNGYAFIQQNYSGDLIRNLEKAQKHNLVLAEDLHPQVVLEAFYRLYGNTMNLSRQHTNTFLQLLLKTEMQNKFLVLGVHNTNQRLVSGGIFLMHESSVYNIIHFVNEEGRKQSAGHFLIDQCIRKVAGNSKIFDFEGSSLPGVQSFYKNFHPKHSPYWHIHINQLPIPLRWLKQ</sequence>
<dbReference type="SUPFAM" id="SSF55729">
    <property type="entry name" value="Acyl-CoA N-acyltransferases (Nat)"/>
    <property type="match status" value="1"/>
</dbReference>
<dbReference type="OrthoDB" id="1113003at2"/>
<dbReference type="Proteomes" id="UP000249720">
    <property type="component" value="Unassembled WGS sequence"/>
</dbReference>
<name>A0A2W7RRY2_9BACT</name>
<feature type="domain" description="BioF2-like acetyltransferase" evidence="1">
    <location>
        <begin position="170"/>
        <end position="261"/>
    </location>
</feature>
<dbReference type="GO" id="GO:0016740">
    <property type="term" value="F:transferase activity"/>
    <property type="evidence" value="ECO:0007669"/>
    <property type="project" value="UniProtKB-KW"/>
</dbReference>
<accession>A0A2W7RRY2</accession>
<reference evidence="2 3" key="1">
    <citation type="submission" date="2018-06" db="EMBL/GenBank/DDBJ databases">
        <title>Genomic Encyclopedia of Archaeal and Bacterial Type Strains, Phase II (KMG-II): from individual species to whole genera.</title>
        <authorList>
            <person name="Goeker M."/>
        </authorList>
    </citation>
    <scope>NUCLEOTIDE SEQUENCE [LARGE SCALE GENOMIC DNA]</scope>
    <source>
        <strain evidence="2 3">DSM 23241</strain>
    </source>
</reference>
<dbReference type="RefSeq" id="WP_111294205.1">
    <property type="nucleotide sequence ID" value="NZ_QKZV01000003.1"/>
</dbReference>
<dbReference type="AlphaFoldDB" id="A0A2W7RRY2"/>
<keyword evidence="2" id="KW-0808">Transferase</keyword>
<gene>
    <name evidence="2" type="ORF">LX80_01163</name>
</gene>
<organism evidence="2 3">
    <name type="scientific">Hydrotalea sandarakina</name>
    <dbReference type="NCBI Taxonomy" id="1004304"/>
    <lineage>
        <taxon>Bacteria</taxon>
        <taxon>Pseudomonadati</taxon>
        <taxon>Bacteroidota</taxon>
        <taxon>Chitinophagia</taxon>
        <taxon>Chitinophagales</taxon>
        <taxon>Chitinophagaceae</taxon>
        <taxon>Hydrotalea</taxon>
    </lineage>
</organism>
<keyword evidence="3" id="KW-1185">Reference proteome</keyword>
<dbReference type="InterPro" id="IPR038740">
    <property type="entry name" value="BioF2-like_GNAT_dom"/>
</dbReference>
<evidence type="ECO:0000313" key="2">
    <source>
        <dbReference type="EMBL" id="PZX63518.1"/>
    </source>
</evidence>
<dbReference type="Gene3D" id="3.40.630.30">
    <property type="match status" value="1"/>
</dbReference>
<evidence type="ECO:0000313" key="3">
    <source>
        <dbReference type="Proteomes" id="UP000249720"/>
    </source>
</evidence>